<dbReference type="PROSITE" id="PS51833">
    <property type="entry name" value="HDOD"/>
    <property type="match status" value="1"/>
</dbReference>
<reference evidence="3 4" key="1">
    <citation type="submission" date="2019-03" db="EMBL/GenBank/DDBJ databases">
        <title>Subsurface microbial communities from deep shales in Ohio and West Virginia, USA.</title>
        <authorList>
            <person name="Wrighton K."/>
        </authorList>
    </citation>
    <scope>NUCLEOTIDE SEQUENCE [LARGE SCALE GENOMIC DNA]</scope>
    <source>
        <strain evidence="3 4">MSL 6dP</strain>
    </source>
</reference>
<dbReference type="Proteomes" id="UP000295832">
    <property type="component" value="Unassembled WGS sequence"/>
</dbReference>
<evidence type="ECO:0000313" key="4">
    <source>
        <dbReference type="Proteomes" id="UP000295832"/>
    </source>
</evidence>
<dbReference type="PIRSF" id="PIRSF003180">
    <property type="entry name" value="DiGMPpdiest_YuxH"/>
    <property type="match status" value="1"/>
</dbReference>
<sequence length="409" mass="47006">MGSDNMNFFVARQPIFDCDQNVCAYELLYRNSLDNYYKSVDGDQATSEVINSFFLMGMDAIIDGSKAFINFTSNLLKDEVPTIFDKDTVVIEILEDVEPDKKIIEVCKKMKEEGYTIALDDFVFSPKYLPLLEIADIIKVDFLISPVDERKRLVKIAQRRGIKLLAEKVETREEFEEAVEMGYSYFQGYFFSKPVVLTGTDLPTYATNYFEILEELNQDEPDLDNISAILERDLSLSYKLLKLINSAAFYLREEITSIKNALALLGINEFKKWISLIVLKKASKGKSQEIMKISTIRAKFAELIACELGFEDNKSQFFMVGMFSMIDVLMNRKLDNILNELPIANKIKWALLGSKGILKDIYDIVLDYERGEWNKVSQQIEKFDLKEEDLSQLFINAVEWSNEVLKQGA</sequence>
<dbReference type="Pfam" id="PF00563">
    <property type="entry name" value="EAL"/>
    <property type="match status" value="1"/>
</dbReference>
<dbReference type="SMART" id="SM00052">
    <property type="entry name" value="EAL"/>
    <property type="match status" value="1"/>
</dbReference>
<dbReference type="STRING" id="926561.GCA_000379025_01228"/>
<dbReference type="Gene3D" id="1.10.3210.10">
    <property type="entry name" value="Hypothetical protein af1432"/>
    <property type="match status" value="1"/>
</dbReference>
<protein>
    <submittedName>
        <fullName evidence="3">Diguanylate phosphodiesterase</fullName>
    </submittedName>
</protein>
<dbReference type="PANTHER" id="PTHR33525:SF4">
    <property type="entry name" value="CYCLIC DI-GMP PHOSPHODIESTERASE CDGJ"/>
    <property type="match status" value="1"/>
</dbReference>
<evidence type="ECO:0000313" key="3">
    <source>
        <dbReference type="EMBL" id="TDX46355.1"/>
    </source>
</evidence>
<dbReference type="InterPro" id="IPR001633">
    <property type="entry name" value="EAL_dom"/>
</dbReference>
<dbReference type="Gene3D" id="3.20.20.450">
    <property type="entry name" value="EAL domain"/>
    <property type="match status" value="1"/>
</dbReference>
<gene>
    <name evidence="3" type="ORF">C7959_14222</name>
</gene>
<dbReference type="SUPFAM" id="SSF109604">
    <property type="entry name" value="HD-domain/PDEase-like"/>
    <property type="match status" value="1"/>
</dbReference>
<dbReference type="SUPFAM" id="SSF141868">
    <property type="entry name" value="EAL domain-like"/>
    <property type="match status" value="1"/>
</dbReference>
<dbReference type="EMBL" id="SOEG01000042">
    <property type="protein sequence ID" value="TDX46355.1"/>
    <property type="molecule type" value="Genomic_DNA"/>
</dbReference>
<feature type="domain" description="HDOD" evidence="2">
    <location>
        <begin position="202"/>
        <end position="389"/>
    </location>
</feature>
<dbReference type="PROSITE" id="PS50883">
    <property type="entry name" value="EAL"/>
    <property type="match status" value="1"/>
</dbReference>
<proteinExistence type="predicted"/>
<dbReference type="InterPro" id="IPR052340">
    <property type="entry name" value="RNase_Y/CdgJ"/>
</dbReference>
<name>A0A4R8GLC3_9FIRM</name>
<dbReference type="InterPro" id="IPR014408">
    <property type="entry name" value="dGMP_Pdiesterase_EAL/HD-GYP"/>
</dbReference>
<dbReference type="InterPro" id="IPR013976">
    <property type="entry name" value="HDOD"/>
</dbReference>
<accession>A0A4R8GLC3</accession>
<dbReference type="AlphaFoldDB" id="A0A4R8GLC3"/>
<dbReference type="InterPro" id="IPR035919">
    <property type="entry name" value="EAL_sf"/>
</dbReference>
<evidence type="ECO:0000259" key="2">
    <source>
        <dbReference type="PROSITE" id="PS51833"/>
    </source>
</evidence>
<feature type="domain" description="EAL" evidence="1">
    <location>
        <begin position="1"/>
        <end position="208"/>
    </location>
</feature>
<dbReference type="PANTHER" id="PTHR33525">
    <property type="match status" value="1"/>
</dbReference>
<organism evidence="3 4">
    <name type="scientific">Orenia marismortui</name>
    <dbReference type="NCBI Taxonomy" id="46469"/>
    <lineage>
        <taxon>Bacteria</taxon>
        <taxon>Bacillati</taxon>
        <taxon>Bacillota</taxon>
        <taxon>Clostridia</taxon>
        <taxon>Halanaerobiales</taxon>
        <taxon>Halobacteroidaceae</taxon>
        <taxon>Orenia</taxon>
    </lineage>
</organism>
<keyword evidence="4" id="KW-1185">Reference proteome</keyword>
<dbReference type="Pfam" id="PF08668">
    <property type="entry name" value="HDOD"/>
    <property type="match status" value="1"/>
</dbReference>
<comment type="caution">
    <text evidence="3">The sequence shown here is derived from an EMBL/GenBank/DDBJ whole genome shotgun (WGS) entry which is preliminary data.</text>
</comment>
<evidence type="ECO:0000259" key="1">
    <source>
        <dbReference type="PROSITE" id="PS50883"/>
    </source>
</evidence>